<dbReference type="RefSeq" id="WP_004621436.1">
    <property type="nucleotide sequence ID" value="NZ_APMP01000021.1"/>
</dbReference>
<evidence type="ECO:0000313" key="14">
    <source>
        <dbReference type="EMBL" id="ENZ81084.1"/>
    </source>
</evidence>
<dbReference type="PANTHER" id="PTHR30046">
    <property type="entry name" value="FLAGELLAR M-RING PROTEIN"/>
    <property type="match status" value="1"/>
</dbReference>
<dbReference type="GO" id="GO:0009431">
    <property type="term" value="C:bacterial-type flagellum basal body, MS ring"/>
    <property type="evidence" value="ECO:0007669"/>
    <property type="project" value="InterPro"/>
</dbReference>
<gene>
    <name evidence="14" type="ORF">OR37_02945</name>
</gene>
<dbReference type="InterPro" id="IPR043427">
    <property type="entry name" value="YscJ/FliF"/>
</dbReference>
<dbReference type="OrthoDB" id="9807026at2"/>
<dbReference type="PANTHER" id="PTHR30046:SF0">
    <property type="entry name" value="FLAGELLAR M-RING PROTEIN"/>
    <property type="match status" value="1"/>
</dbReference>
<evidence type="ECO:0000259" key="12">
    <source>
        <dbReference type="Pfam" id="PF01514"/>
    </source>
</evidence>
<feature type="transmembrane region" description="Helical" evidence="11">
    <location>
        <begin position="12"/>
        <end position="36"/>
    </location>
</feature>
<dbReference type="PATRIC" id="fig|1292034.3.peg.2926"/>
<comment type="caution">
    <text evidence="14">The sequence shown here is derived from an EMBL/GenBank/DDBJ whole genome shotgun (WGS) entry which is preliminary data.</text>
</comment>
<keyword evidence="14" id="KW-0282">Flagellum</keyword>
<name>R0EGC0_CAUVI</name>
<dbReference type="AlphaFoldDB" id="R0EGC0"/>
<evidence type="ECO:0000256" key="8">
    <source>
        <dbReference type="ARBA" id="ARBA00023143"/>
    </source>
</evidence>
<dbReference type="GO" id="GO:0071973">
    <property type="term" value="P:bacterial-type flagellum-dependent cell motility"/>
    <property type="evidence" value="ECO:0007669"/>
    <property type="project" value="InterPro"/>
</dbReference>
<evidence type="ECO:0000256" key="3">
    <source>
        <dbReference type="ARBA" id="ARBA00007971"/>
    </source>
</evidence>
<feature type="compositionally biased region" description="Low complexity" evidence="10">
    <location>
        <begin position="281"/>
        <end position="291"/>
    </location>
</feature>
<proteinExistence type="inferred from homology"/>
<dbReference type="Pfam" id="PF01514">
    <property type="entry name" value="YscJ_FliF"/>
    <property type="match status" value="1"/>
</dbReference>
<evidence type="ECO:0000313" key="15">
    <source>
        <dbReference type="Proteomes" id="UP000013063"/>
    </source>
</evidence>
<feature type="domain" description="Flagellar M-ring N-terminal" evidence="12">
    <location>
        <begin position="40"/>
        <end position="212"/>
    </location>
</feature>
<evidence type="ECO:0000256" key="11">
    <source>
        <dbReference type="SAM" id="Phobius"/>
    </source>
</evidence>
<keyword evidence="15" id="KW-1185">Reference proteome</keyword>
<protein>
    <recommendedName>
        <fullName evidence="9">Flagellar M-ring protein</fullName>
    </recommendedName>
</protein>
<sequence length="554" mass="58679">MESFLGSIRQFGVGRLAAMLGVGAGVVAVLVALVMFMGKEPNELLYSNLDLKEASQVTQALAQAGIKYETKGDGSTIMVPRDKVASARLMVAGKGLVSSGSIGYEIFDSNNALGQTDFVQQLNRQRALQGELERTIKAMQGVNAVRVHLVLPKRQLFEADAEQPSAAVTIGVGGREPATDMVRAIQNLVASSVPNLKPEKVTVIDQHGKTLSAPSDDSLAGKEAQDRKAEVEQRIAKTVKDMVEGVLGPGKARVNVTADINLDRVTTQEEKFDPDGQVVRSESTNENSSSETKNDDSGGATATSNVPGQNASNGFQQLGSKSGANESVTNYEISKSVKTTVQEPGTVKKVAVAVAIDGVTAPAGKDGKPGAYTPRTPQEIQQIEDLVKTAVGYDATRGDQVKVTNIKFPTPEEQGLEKAGLLAGFDKNDIMRFAELGVLGVVALLILLFAVRPFIKNLSEPAPGQIALAGPSGQPVTRVITLSDGTQQQVVVDQSGEPIAIAGPVPSSEIDSRIDIAKIEGQVKASSIKRVSEFVDKHPDESVAILRNWLHESN</sequence>
<feature type="region of interest" description="Disordered" evidence="10">
    <location>
        <begin position="265"/>
        <end position="323"/>
    </location>
</feature>
<dbReference type="InterPro" id="IPR013556">
    <property type="entry name" value="Flag_M-ring_C"/>
</dbReference>
<dbReference type="Gene3D" id="3.30.300.30">
    <property type="match status" value="1"/>
</dbReference>
<dbReference type="eggNOG" id="COG1766">
    <property type="taxonomic scope" value="Bacteria"/>
</dbReference>
<dbReference type="NCBIfam" id="TIGR00206">
    <property type="entry name" value="fliF"/>
    <property type="match status" value="1"/>
</dbReference>
<dbReference type="STRING" id="1292034.OR37_02945"/>
<keyword evidence="7 11" id="KW-0472">Membrane</keyword>
<feature type="transmembrane region" description="Helical" evidence="11">
    <location>
        <begin position="436"/>
        <end position="455"/>
    </location>
</feature>
<evidence type="ECO:0000256" key="9">
    <source>
        <dbReference type="PIRNR" id="PIRNR004862"/>
    </source>
</evidence>
<evidence type="ECO:0000256" key="5">
    <source>
        <dbReference type="ARBA" id="ARBA00022692"/>
    </source>
</evidence>
<evidence type="ECO:0000256" key="7">
    <source>
        <dbReference type="ARBA" id="ARBA00023136"/>
    </source>
</evidence>
<keyword evidence="8 9" id="KW-0975">Bacterial flagellum</keyword>
<feature type="compositionally biased region" description="Basic and acidic residues" evidence="10">
    <location>
        <begin position="219"/>
        <end position="228"/>
    </location>
</feature>
<keyword evidence="6 11" id="KW-1133">Transmembrane helix</keyword>
<keyword evidence="5 11" id="KW-0812">Transmembrane</keyword>
<feature type="compositionally biased region" description="Polar residues" evidence="10">
    <location>
        <begin position="300"/>
        <end position="323"/>
    </location>
</feature>
<reference evidence="14 15" key="1">
    <citation type="journal article" date="2013" name="Genome Announc.">
        <title>Draft Genome Sequence for Caulobacter sp. Strain OR37, a Bacterium Tolerant to Heavy Metals.</title>
        <authorList>
            <person name="Utturkar S.M."/>
            <person name="Bollmann A."/>
            <person name="Brzoska R.M."/>
            <person name="Klingeman D.M."/>
            <person name="Epstein S.E."/>
            <person name="Palumbo A.V."/>
            <person name="Brown S.D."/>
        </authorList>
    </citation>
    <scope>NUCLEOTIDE SEQUENCE [LARGE SCALE GENOMIC DNA]</scope>
    <source>
        <strain evidence="14 15">OR37</strain>
    </source>
</reference>
<dbReference type="PIRSF" id="PIRSF004862">
    <property type="entry name" value="FliF"/>
    <property type="match status" value="1"/>
</dbReference>
<comment type="similarity">
    <text evidence="3 9">Belongs to the FliF family.</text>
</comment>
<dbReference type="InterPro" id="IPR000067">
    <property type="entry name" value="FlgMring_FliF"/>
</dbReference>
<dbReference type="Proteomes" id="UP000013063">
    <property type="component" value="Unassembled WGS sequence"/>
</dbReference>
<comment type="subcellular location">
    <subcellularLocation>
        <location evidence="1 9">Bacterial flagellum basal body</location>
    </subcellularLocation>
    <subcellularLocation>
        <location evidence="2">Cell membrane</location>
        <topology evidence="2">Multi-pass membrane protein</topology>
    </subcellularLocation>
</comment>
<feature type="domain" description="Flagellar M-ring C-terminal" evidence="13">
    <location>
        <begin position="245"/>
        <end position="408"/>
    </location>
</feature>
<keyword evidence="4" id="KW-1003">Cell membrane</keyword>
<dbReference type="InterPro" id="IPR045851">
    <property type="entry name" value="AMP-bd_C_sf"/>
</dbReference>
<evidence type="ECO:0000256" key="4">
    <source>
        <dbReference type="ARBA" id="ARBA00022475"/>
    </source>
</evidence>
<accession>R0EGC0</accession>
<keyword evidence="14" id="KW-0966">Cell projection</keyword>
<evidence type="ECO:0000259" key="13">
    <source>
        <dbReference type="Pfam" id="PF08345"/>
    </source>
</evidence>
<feature type="region of interest" description="Disordered" evidence="10">
    <location>
        <begin position="208"/>
        <end position="228"/>
    </location>
</feature>
<dbReference type="InterPro" id="IPR006182">
    <property type="entry name" value="FliF_N_dom"/>
</dbReference>
<keyword evidence="14" id="KW-0969">Cilium</keyword>
<dbReference type="EMBL" id="APMP01000021">
    <property type="protein sequence ID" value="ENZ81084.1"/>
    <property type="molecule type" value="Genomic_DNA"/>
</dbReference>
<evidence type="ECO:0000256" key="1">
    <source>
        <dbReference type="ARBA" id="ARBA00004117"/>
    </source>
</evidence>
<dbReference type="GO" id="GO:0003774">
    <property type="term" value="F:cytoskeletal motor activity"/>
    <property type="evidence" value="ECO:0007669"/>
    <property type="project" value="InterPro"/>
</dbReference>
<dbReference type="PRINTS" id="PR01009">
    <property type="entry name" value="FLGMRINGFLIF"/>
</dbReference>
<evidence type="ECO:0000256" key="2">
    <source>
        <dbReference type="ARBA" id="ARBA00004651"/>
    </source>
</evidence>
<evidence type="ECO:0000256" key="10">
    <source>
        <dbReference type="SAM" id="MobiDB-lite"/>
    </source>
</evidence>
<dbReference type="GO" id="GO:0005886">
    <property type="term" value="C:plasma membrane"/>
    <property type="evidence" value="ECO:0007669"/>
    <property type="project" value="UniProtKB-SubCell"/>
</dbReference>
<dbReference type="Pfam" id="PF08345">
    <property type="entry name" value="YscJ_FliF_C"/>
    <property type="match status" value="1"/>
</dbReference>
<comment type="function">
    <text evidence="9">The M ring may be actively involved in energy transduction.</text>
</comment>
<organism evidence="14 15">
    <name type="scientific">Caulobacter vibrioides OR37</name>
    <dbReference type="NCBI Taxonomy" id="1292034"/>
    <lineage>
        <taxon>Bacteria</taxon>
        <taxon>Pseudomonadati</taxon>
        <taxon>Pseudomonadota</taxon>
        <taxon>Alphaproteobacteria</taxon>
        <taxon>Caulobacterales</taxon>
        <taxon>Caulobacteraceae</taxon>
        <taxon>Caulobacter</taxon>
    </lineage>
</organism>
<evidence type="ECO:0000256" key="6">
    <source>
        <dbReference type="ARBA" id="ARBA00022989"/>
    </source>
</evidence>